<evidence type="ECO:0000259" key="9">
    <source>
        <dbReference type="Pfam" id="PF02771"/>
    </source>
</evidence>
<feature type="domain" description="Acyl-CoA oxidase/dehydrogenase middle" evidence="8">
    <location>
        <begin position="121"/>
        <end position="215"/>
    </location>
</feature>
<evidence type="ECO:0000256" key="2">
    <source>
        <dbReference type="ARBA" id="ARBA00009347"/>
    </source>
</evidence>
<proteinExistence type="inferred from homology"/>
<dbReference type="Pfam" id="PF02771">
    <property type="entry name" value="Acyl-CoA_dh_N"/>
    <property type="match status" value="1"/>
</dbReference>
<keyword evidence="3 6" id="KW-0285">Flavoprotein</keyword>
<dbReference type="InterPro" id="IPR046373">
    <property type="entry name" value="Acyl-CoA_Oxase/DH_mid-dom_sf"/>
</dbReference>
<evidence type="ECO:0000313" key="10">
    <source>
        <dbReference type="EMBL" id="SKB06143.1"/>
    </source>
</evidence>
<dbReference type="InterPro" id="IPR009100">
    <property type="entry name" value="AcylCoA_DH/oxidase_NM_dom_sf"/>
</dbReference>
<protein>
    <submittedName>
        <fullName evidence="10">Acyl-CoA dehydrogenase</fullName>
    </submittedName>
</protein>
<dbReference type="SUPFAM" id="SSF56645">
    <property type="entry name" value="Acyl-CoA dehydrogenase NM domain-like"/>
    <property type="match status" value="1"/>
</dbReference>
<evidence type="ECO:0000256" key="1">
    <source>
        <dbReference type="ARBA" id="ARBA00001974"/>
    </source>
</evidence>
<dbReference type="Gene3D" id="2.40.110.10">
    <property type="entry name" value="Butyryl-CoA Dehydrogenase, subunit A, domain 2"/>
    <property type="match status" value="1"/>
</dbReference>
<dbReference type="PANTHER" id="PTHR43292:SF3">
    <property type="entry name" value="ACYL-COA DEHYDROGENASE FADE29"/>
    <property type="match status" value="1"/>
</dbReference>
<dbReference type="InterPro" id="IPR052161">
    <property type="entry name" value="Mycobact_Acyl-CoA_DH"/>
</dbReference>
<dbReference type="Pfam" id="PF02770">
    <property type="entry name" value="Acyl-CoA_dh_M"/>
    <property type="match status" value="1"/>
</dbReference>
<dbReference type="Proteomes" id="UP000191040">
    <property type="component" value="Chromosome I"/>
</dbReference>
<dbReference type="FunFam" id="2.40.110.10:FF:000011">
    <property type="entry name" value="Acyl-CoA dehydrogenase FadE34"/>
    <property type="match status" value="1"/>
</dbReference>
<dbReference type="InterPro" id="IPR037069">
    <property type="entry name" value="AcylCoA_DH/ox_N_sf"/>
</dbReference>
<evidence type="ECO:0000256" key="3">
    <source>
        <dbReference type="ARBA" id="ARBA00022630"/>
    </source>
</evidence>
<evidence type="ECO:0000256" key="4">
    <source>
        <dbReference type="ARBA" id="ARBA00022827"/>
    </source>
</evidence>
<dbReference type="EMBL" id="LT796768">
    <property type="protein sequence ID" value="SKB06143.1"/>
    <property type="molecule type" value="Genomic_DNA"/>
</dbReference>
<gene>
    <name evidence="10" type="ORF">SAMN06295964_1201</name>
</gene>
<feature type="domain" description="Acyl-CoA dehydrogenase/oxidase N-terminal" evidence="9">
    <location>
        <begin position="40"/>
        <end position="117"/>
    </location>
</feature>
<keyword evidence="4 6" id="KW-0274">FAD</keyword>
<evidence type="ECO:0000259" key="8">
    <source>
        <dbReference type="Pfam" id="PF02770"/>
    </source>
</evidence>
<dbReference type="SUPFAM" id="SSF47203">
    <property type="entry name" value="Acyl-CoA dehydrogenase C-terminal domain-like"/>
    <property type="match status" value="1"/>
</dbReference>
<dbReference type="Pfam" id="PF00441">
    <property type="entry name" value="Acyl-CoA_dh_1"/>
    <property type="match status" value="1"/>
</dbReference>
<evidence type="ECO:0000313" key="11">
    <source>
        <dbReference type="Proteomes" id="UP000191040"/>
    </source>
</evidence>
<dbReference type="InterPro" id="IPR036250">
    <property type="entry name" value="AcylCo_DH-like_C"/>
</dbReference>
<keyword evidence="11" id="KW-1185">Reference proteome</keyword>
<feature type="domain" description="Acyl-CoA dehydrogenase/oxidase C-terminal" evidence="7">
    <location>
        <begin position="228"/>
        <end position="370"/>
    </location>
</feature>
<dbReference type="OrthoDB" id="3778631at2"/>
<dbReference type="RefSeq" id="WP_078699309.1">
    <property type="nucleotide sequence ID" value="NZ_LT796768.1"/>
</dbReference>
<evidence type="ECO:0000256" key="5">
    <source>
        <dbReference type="ARBA" id="ARBA00023002"/>
    </source>
</evidence>
<sequence>MDLRTYRQELDEWIVHHHEDLTPTPEAFTGLEGQFAHLSKVKRLAYEAGFGRWGWPERVGGLGGAPLLRALLGERLTAGGYVQPGGWSMTEVLAPTMIDFASPELAAEVVPLLLRGDEHWCQGFSEPGSGSNLAALSCRAVRADDGWVVTGQKVWTSFAHLSDRCVLLTRTGPKESLHRGITALFVDMDTPGITVRPLRTMHGVDEFCEVFFDDVHVPADRLLGVEDGGWSIAMDLLPYERSTALWHRGAYVRRRFEDLLHDAHPDHLDPHAVGEVALQLFALRSVSRRTQHRISDGERLGAETSVDKLLLSSTEQAVYDLASEALAEAVTTGSDPASERWRSEFLYSRAATIYGGTTEIQRNVLARRVLGLAEEH</sequence>
<comment type="cofactor">
    <cofactor evidence="1 6">
        <name>FAD</name>
        <dbReference type="ChEBI" id="CHEBI:57692"/>
    </cofactor>
</comment>
<evidence type="ECO:0000256" key="6">
    <source>
        <dbReference type="RuleBase" id="RU362125"/>
    </source>
</evidence>
<reference evidence="11" key="1">
    <citation type="submission" date="2017-02" db="EMBL/GenBank/DDBJ databases">
        <authorList>
            <person name="Varghese N."/>
            <person name="Submissions S."/>
        </authorList>
    </citation>
    <scope>NUCLEOTIDE SEQUENCE [LARGE SCALE GENOMIC DNA]</scope>
    <source>
        <strain evidence="11">9H-4</strain>
    </source>
</reference>
<dbReference type="STRING" id="1736691.SAMN06295964_1201"/>
<dbReference type="InterPro" id="IPR006091">
    <property type="entry name" value="Acyl-CoA_Oxase/DH_mid-dom"/>
</dbReference>
<dbReference type="GO" id="GO:0016627">
    <property type="term" value="F:oxidoreductase activity, acting on the CH-CH group of donors"/>
    <property type="evidence" value="ECO:0007669"/>
    <property type="project" value="InterPro"/>
</dbReference>
<dbReference type="PANTHER" id="PTHR43292">
    <property type="entry name" value="ACYL-COA DEHYDROGENASE"/>
    <property type="match status" value="1"/>
</dbReference>
<dbReference type="AlphaFoldDB" id="A0A1T4YWX1"/>
<keyword evidence="5 6" id="KW-0560">Oxidoreductase</keyword>
<name>A0A1T4YWX1_9ACTN</name>
<dbReference type="GO" id="GO:0050660">
    <property type="term" value="F:flavin adenine dinucleotide binding"/>
    <property type="evidence" value="ECO:0007669"/>
    <property type="project" value="InterPro"/>
</dbReference>
<dbReference type="InterPro" id="IPR009075">
    <property type="entry name" value="AcylCo_DH/oxidase_C"/>
</dbReference>
<comment type="similarity">
    <text evidence="2 6">Belongs to the acyl-CoA dehydrogenase family.</text>
</comment>
<dbReference type="Gene3D" id="1.20.140.10">
    <property type="entry name" value="Butyryl-CoA Dehydrogenase, subunit A, domain 3"/>
    <property type="match status" value="1"/>
</dbReference>
<evidence type="ECO:0000259" key="7">
    <source>
        <dbReference type="Pfam" id="PF00441"/>
    </source>
</evidence>
<accession>A0A1T4YWX1</accession>
<dbReference type="GO" id="GO:0005886">
    <property type="term" value="C:plasma membrane"/>
    <property type="evidence" value="ECO:0007669"/>
    <property type="project" value="TreeGrafter"/>
</dbReference>
<organism evidence="10 11">
    <name type="scientific">Aeromicrobium choanae</name>
    <dbReference type="NCBI Taxonomy" id="1736691"/>
    <lineage>
        <taxon>Bacteria</taxon>
        <taxon>Bacillati</taxon>
        <taxon>Actinomycetota</taxon>
        <taxon>Actinomycetes</taxon>
        <taxon>Propionibacteriales</taxon>
        <taxon>Nocardioidaceae</taxon>
        <taxon>Aeromicrobium</taxon>
    </lineage>
</organism>
<dbReference type="Gene3D" id="1.10.540.10">
    <property type="entry name" value="Acyl-CoA dehydrogenase/oxidase, N-terminal domain"/>
    <property type="match status" value="1"/>
</dbReference>
<dbReference type="InterPro" id="IPR013786">
    <property type="entry name" value="AcylCoA_DH/ox_N"/>
</dbReference>